<dbReference type="PRINTS" id="PR00704">
    <property type="entry name" value="CALPAIN"/>
</dbReference>
<evidence type="ECO:0000259" key="8">
    <source>
        <dbReference type="PROSITE" id="PS50203"/>
    </source>
</evidence>
<dbReference type="OrthoDB" id="424753at2759"/>
<keyword evidence="11" id="KW-1185">Reference proteome</keyword>
<reference evidence="10 11" key="1">
    <citation type="submission" date="2020-04" db="EMBL/GenBank/DDBJ databases">
        <authorList>
            <person name="Alioto T."/>
            <person name="Alioto T."/>
            <person name="Gomez Garrido J."/>
        </authorList>
    </citation>
    <scope>NUCLEOTIDE SEQUENCE [LARGE SCALE GENOMIC DNA]</scope>
</reference>
<dbReference type="FunFam" id="3.90.70.10:FF:000001">
    <property type="entry name" value="Calpain-1 catalytic subunit"/>
    <property type="match status" value="1"/>
</dbReference>
<dbReference type="Pfam" id="PF00648">
    <property type="entry name" value="Peptidase_C2"/>
    <property type="match status" value="1"/>
</dbReference>
<keyword evidence="3 7" id="KW-0378">Hydrolase</keyword>
<feature type="domain" description="Calpain catalytic" evidence="8">
    <location>
        <begin position="73"/>
        <end position="373"/>
    </location>
</feature>
<dbReference type="AlphaFoldDB" id="A0A8S1CW86"/>
<comment type="similarity">
    <text evidence="1">Belongs to the peptidase C2 family.</text>
</comment>
<dbReference type="SUPFAM" id="SSF47473">
    <property type="entry name" value="EF-hand"/>
    <property type="match status" value="1"/>
</dbReference>
<dbReference type="PANTHER" id="PTHR10183:SF433">
    <property type="entry name" value="CALPAIN-A-RELATED"/>
    <property type="match status" value="1"/>
</dbReference>
<evidence type="ECO:0000256" key="6">
    <source>
        <dbReference type="PIRSR" id="PIRSR622684-1"/>
    </source>
</evidence>
<dbReference type="InterPro" id="IPR011992">
    <property type="entry name" value="EF-hand-dom_pair"/>
</dbReference>
<evidence type="ECO:0008006" key="12">
    <source>
        <dbReference type="Google" id="ProtNLM"/>
    </source>
</evidence>
<dbReference type="InterPro" id="IPR002048">
    <property type="entry name" value="EF_hand_dom"/>
</dbReference>
<dbReference type="FunFam" id="2.60.120.380:FF:000002">
    <property type="entry name" value="calpain-3 isoform X1"/>
    <property type="match status" value="1"/>
</dbReference>
<dbReference type="InterPro" id="IPR022684">
    <property type="entry name" value="Calpain_cysteine_protease"/>
</dbReference>
<dbReference type="Gene3D" id="3.90.70.10">
    <property type="entry name" value="Cysteine proteinases"/>
    <property type="match status" value="1"/>
</dbReference>
<sequence length="739" mass="85439">MPVENAAEKRHLADLYSLGVWSNRALSAFQNWGFQEKDVDKAAVKRSRSKFWRKGGSQDFASLRQQCLQEGVLYEDPDFPCTNESLFFSRAPPMPLKWLRPSQIAKDPRLFVESYSRFDIKQGELADCWLLAALANLTLHNSLFCQVVPEDQSFKKDYAGIFHFRFWQFGKWVEVVIDDRLPTFNGELVFLRSTQQNEFWSALLEKAYAKLHGSYEALKGGSTCEAMEDFTGGVTELHDLDKVDMQFFKTLKDSFERQSLMGASIEPDSPDQFECRTPDGLIMGHAYSVTKVQYVDIKTPRVSGKIPLIRLRNPWGNEVEWKGAWSDESQEWQFIPQEEKNRIGLTFDKDGEFWMSFRDFVRKFSRLEICLLGPGSWNSDNQGKKCWEASVFEGEWVRGTTAGGCRNYPKTFSYNPQYRVTLEPSFNGAADCEVIVALMQKNRRAQRKMGAQSLNIGFVLYQLNETTSKIKPLPSHFFLENVSTYRCKAFINLREVTERFRLTPGTYCVVPSTYEPQEEGEFLLRIFSETKILLEENDKKIELVHAIKKVNVSPVEAELDKRVQEFFKAVAGDDLEVDWMELKNVLDFSINKDLQRCSIGPANLIQRGGFSKEICRSMVAMMDTDRSGKLGYEEFKTLWLDVCNWRRVFKEFDKGRSGMLSDFELRDALASAGYQLNCRILNVLMHRYGTKEGQITFDDFIACAVRLKCMIDMFKERDPRSTNKAIFTFDEWMEKIIFS</sequence>
<dbReference type="InterPro" id="IPR033883">
    <property type="entry name" value="C2_III"/>
</dbReference>
<gene>
    <name evidence="10" type="ORF">CLODIP_2_CD13810</name>
</gene>
<proteinExistence type="inferred from homology"/>
<feature type="active site" evidence="6 7">
    <location>
        <position position="128"/>
    </location>
</feature>
<dbReference type="SMART" id="SM00230">
    <property type="entry name" value="CysPc"/>
    <property type="match status" value="1"/>
</dbReference>
<dbReference type="CDD" id="cd00044">
    <property type="entry name" value="CysPc"/>
    <property type="match status" value="1"/>
</dbReference>
<dbReference type="InterPro" id="IPR022682">
    <property type="entry name" value="Calpain_domain_III"/>
</dbReference>
<evidence type="ECO:0000313" key="11">
    <source>
        <dbReference type="Proteomes" id="UP000494165"/>
    </source>
</evidence>
<dbReference type="InterPro" id="IPR036213">
    <property type="entry name" value="Calpain_III_sf"/>
</dbReference>
<protein>
    <recommendedName>
        <fullName evidence="12">Calpain catalytic domain-containing protein</fullName>
    </recommendedName>
</protein>
<evidence type="ECO:0000256" key="3">
    <source>
        <dbReference type="ARBA" id="ARBA00022801"/>
    </source>
</evidence>
<dbReference type="SMART" id="SM00054">
    <property type="entry name" value="EFh"/>
    <property type="match status" value="2"/>
</dbReference>
<dbReference type="InterPro" id="IPR001300">
    <property type="entry name" value="Peptidase_C2_calpain_cat"/>
</dbReference>
<dbReference type="CDD" id="cd16196">
    <property type="entry name" value="EFh_PEF_CalpA_B"/>
    <property type="match status" value="1"/>
</dbReference>
<dbReference type="Gene3D" id="2.60.120.380">
    <property type="match status" value="1"/>
</dbReference>
<evidence type="ECO:0000313" key="10">
    <source>
        <dbReference type="EMBL" id="CAB3374132.1"/>
    </source>
</evidence>
<evidence type="ECO:0000256" key="4">
    <source>
        <dbReference type="ARBA" id="ARBA00022807"/>
    </source>
</evidence>
<organism evidence="10 11">
    <name type="scientific">Cloeon dipterum</name>
    <dbReference type="NCBI Taxonomy" id="197152"/>
    <lineage>
        <taxon>Eukaryota</taxon>
        <taxon>Metazoa</taxon>
        <taxon>Ecdysozoa</taxon>
        <taxon>Arthropoda</taxon>
        <taxon>Hexapoda</taxon>
        <taxon>Insecta</taxon>
        <taxon>Pterygota</taxon>
        <taxon>Palaeoptera</taxon>
        <taxon>Ephemeroptera</taxon>
        <taxon>Pisciforma</taxon>
        <taxon>Baetidae</taxon>
        <taxon>Cloeon</taxon>
    </lineage>
</organism>
<keyword evidence="2 7" id="KW-0645">Protease</keyword>
<dbReference type="CDD" id="cd00214">
    <property type="entry name" value="Calpain_III"/>
    <property type="match status" value="1"/>
</dbReference>
<name>A0A8S1CW86_9INSE</name>
<feature type="active site" evidence="6 7">
    <location>
        <position position="313"/>
    </location>
</feature>
<dbReference type="Gene3D" id="1.10.238.10">
    <property type="entry name" value="EF-hand"/>
    <property type="match status" value="1"/>
</dbReference>
<dbReference type="Pfam" id="PF13833">
    <property type="entry name" value="EF-hand_8"/>
    <property type="match status" value="1"/>
</dbReference>
<evidence type="ECO:0000256" key="1">
    <source>
        <dbReference type="ARBA" id="ARBA00007623"/>
    </source>
</evidence>
<dbReference type="InterPro" id="IPR038765">
    <property type="entry name" value="Papain-like_cys_pep_sf"/>
</dbReference>
<dbReference type="PANTHER" id="PTHR10183">
    <property type="entry name" value="CALPAIN"/>
    <property type="match status" value="1"/>
</dbReference>
<evidence type="ECO:0000256" key="7">
    <source>
        <dbReference type="PROSITE-ProRule" id="PRU00239"/>
    </source>
</evidence>
<dbReference type="GO" id="GO:0004198">
    <property type="term" value="F:calcium-dependent cysteine-type endopeptidase activity"/>
    <property type="evidence" value="ECO:0007669"/>
    <property type="project" value="InterPro"/>
</dbReference>
<dbReference type="GO" id="GO:0005509">
    <property type="term" value="F:calcium ion binding"/>
    <property type="evidence" value="ECO:0007669"/>
    <property type="project" value="InterPro"/>
</dbReference>
<dbReference type="Pfam" id="PF01067">
    <property type="entry name" value="Calpain_III"/>
    <property type="match status" value="1"/>
</dbReference>
<evidence type="ECO:0000256" key="5">
    <source>
        <dbReference type="ARBA" id="ARBA00022837"/>
    </source>
</evidence>
<evidence type="ECO:0000256" key="2">
    <source>
        <dbReference type="ARBA" id="ARBA00022670"/>
    </source>
</evidence>
<dbReference type="InterPro" id="IPR018247">
    <property type="entry name" value="EF_Hand_1_Ca_BS"/>
</dbReference>
<feature type="domain" description="EF-hand" evidence="9">
    <location>
        <begin position="610"/>
        <end position="645"/>
    </location>
</feature>
<keyword evidence="5" id="KW-0106">Calcium</keyword>
<dbReference type="InterPro" id="IPR022683">
    <property type="entry name" value="Calpain_III"/>
</dbReference>
<dbReference type="EMBL" id="CADEPI010000093">
    <property type="protein sequence ID" value="CAB3374132.1"/>
    <property type="molecule type" value="Genomic_DNA"/>
</dbReference>
<dbReference type="GO" id="GO:0005737">
    <property type="term" value="C:cytoplasm"/>
    <property type="evidence" value="ECO:0007669"/>
    <property type="project" value="TreeGrafter"/>
</dbReference>
<dbReference type="GO" id="GO:0006508">
    <property type="term" value="P:proteolysis"/>
    <property type="evidence" value="ECO:0007669"/>
    <property type="project" value="UniProtKB-KW"/>
</dbReference>
<dbReference type="Proteomes" id="UP000494165">
    <property type="component" value="Unassembled WGS sequence"/>
</dbReference>
<dbReference type="SMART" id="SM00720">
    <property type="entry name" value="calpain_III"/>
    <property type="match status" value="1"/>
</dbReference>
<dbReference type="SUPFAM" id="SSF54001">
    <property type="entry name" value="Cysteine proteinases"/>
    <property type="match status" value="1"/>
</dbReference>
<feature type="active site" evidence="6 7">
    <location>
        <position position="285"/>
    </location>
</feature>
<dbReference type="PROSITE" id="PS50222">
    <property type="entry name" value="EF_HAND_2"/>
    <property type="match status" value="2"/>
</dbReference>
<comment type="caution">
    <text evidence="10">The sequence shown here is derived from an EMBL/GenBank/DDBJ whole genome shotgun (WGS) entry which is preliminary data.</text>
</comment>
<accession>A0A8S1CW86</accession>
<dbReference type="PROSITE" id="PS00018">
    <property type="entry name" value="EF_HAND_1"/>
    <property type="match status" value="1"/>
</dbReference>
<dbReference type="PROSITE" id="PS50203">
    <property type="entry name" value="CALPAIN_CAT"/>
    <property type="match status" value="1"/>
</dbReference>
<feature type="domain" description="EF-hand" evidence="9">
    <location>
        <begin position="646"/>
        <end position="675"/>
    </location>
</feature>
<dbReference type="SUPFAM" id="SSF49758">
    <property type="entry name" value="Calpain large subunit, middle domain (domain III)"/>
    <property type="match status" value="1"/>
</dbReference>
<keyword evidence="4 7" id="KW-0788">Thiol protease</keyword>
<evidence type="ECO:0000259" key="9">
    <source>
        <dbReference type="PROSITE" id="PS50222"/>
    </source>
</evidence>